<evidence type="ECO:0000313" key="7">
    <source>
        <dbReference type="EMBL" id="QIS15586.1"/>
    </source>
</evidence>
<dbReference type="Gene3D" id="3.30.43.10">
    <property type="entry name" value="Uridine Diphospho-n-acetylenolpyruvylglucosamine Reductase, domain 2"/>
    <property type="match status" value="1"/>
</dbReference>
<evidence type="ECO:0000256" key="5">
    <source>
        <dbReference type="ARBA" id="ARBA00023002"/>
    </source>
</evidence>
<dbReference type="InterPro" id="IPR016169">
    <property type="entry name" value="FAD-bd_PCMH_sub2"/>
</dbReference>
<evidence type="ECO:0000256" key="1">
    <source>
        <dbReference type="ARBA" id="ARBA00001974"/>
    </source>
</evidence>
<protein>
    <submittedName>
        <fullName evidence="7">FAD-binding protein</fullName>
    </submittedName>
</protein>
<comment type="similarity">
    <text evidence="2">Belongs to the oxygen-dependent FAD-linked oxidoreductase family.</text>
</comment>
<dbReference type="InterPro" id="IPR050416">
    <property type="entry name" value="FAD-linked_Oxidoreductase"/>
</dbReference>
<dbReference type="SUPFAM" id="SSF56176">
    <property type="entry name" value="FAD-binding/transporter-associated domain-like"/>
    <property type="match status" value="1"/>
</dbReference>
<dbReference type="Proteomes" id="UP000503540">
    <property type="component" value="Chromosome"/>
</dbReference>
<dbReference type="PROSITE" id="PS51387">
    <property type="entry name" value="FAD_PCMH"/>
    <property type="match status" value="1"/>
</dbReference>
<dbReference type="InterPro" id="IPR016166">
    <property type="entry name" value="FAD-bd_PCMH"/>
</dbReference>
<keyword evidence="3" id="KW-0285">Flavoprotein</keyword>
<dbReference type="Gene3D" id="3.30.465.10">
    <property type="match status" value="1"/>
</dbReference>
<dbReference type="GO" id="GO:0016491">
    <property type="term" value="F:oxidoreductase activity"/>
    <property type="evidence" value="ECO:0007669"/>
    <property type="project" value="UniProtKB-KW"/>
</dbReference>
<reference evidence="7 8" key="1">
    <citation type="journal article" date="2019" name="ACS Chem. Biol.">
        <title>Identification and Mobilization of a Cryptic Antibiotic Biosynthesis Gene Locus from a Human-Pathogenic Nocardia Isolate.</title>
        <authorList>
            <person name="Herisse M."/>
            <person name="Ishida K."/>
            <person name="Porter J.L."/>
            <person name="Howden B."/>
            <person name="Hertweck C."/>
            <person name="Stinear T.P."/>
            <person name="Pidot S.J."/>
        </authorList>
    </citation>
    <scope>NUCLEOTIDE SEQUENCE [LARGE SCALE GENOMIC DNA]</scope>
    <source>
        <strain evidence="7 8">AUSMDU00012717</strain>
    </source>
</reference>
<proteinExistence type="inferred from homology"/>
<dbReference type="InterPro" id="IPR016167">
    <property type="entry name" value="FAD-bd_PCMH_sub1"/>
</dbReference>
<dbReference type="GO" id="GO:0071949">
    <property type="term" value="F:FAD binding"/>
    <property type="evidence" value="ECO:0007669"/>
    <property type="project" value="InterPro"/>
</dbReference>
<dbReference type="AlphaFoldDB" id="A0A6G9YRE4"/>
<evidence type="ECO:0000256" key="4">
    <source>
        <dbReference type="ARBA" id="ARBA00022827"/>
    </source>
</evidence>
<accession>A0A6G9YRE4</accession>
<dbReference type="Gene3D" id="3.40.462.20">
    <property type="match status" value="1"/>
</dbReference>
<evidence type="ECO:0000256" key="2">
    <source>
        <dbReference type="ARBA" id="ARBA00005466"/>
    </source>
</evidence>
<dbReference type="PANTHER" id="PTHR42973:SF39">
    <property type="entry name" value="FAD-BINDING PCMH-TYPE DOMAIN-CONTAINING PROTEIN"/>
    <property type="match status" value="1"/>
</dbReference>
<organism evidence="7 8">
    <name type="scientific">Nocardia arthritidis</name>
    <dbReference type="NCBI Taxonomy" id="228602"/>
    <lineage>
        <taxon>Bacteria</taxon>
        <taxon>Bacillati</taxon>
        <taxon>Actinomycetota</taxon>
        <taxon>Actinomycetes</taxon>
        <taxon>Mycobacteriales</taxon>
        <taxon>Nocardiaceae</taxon>
        <taxon>Nocardia</taxon>
    </lineage>
</organism>
<dbReference type="InterPro" id="IPR006094">
    <property type="entry name" value="Oxid_FAD_bind_N"/>
</dbReference>
<dbReference type="PANTHER" id="PTHR42973">
    <property type="entry name" value="BINDING OXIDOREDUCTASE, PUTATIVE (AFU_ORTHOLOGUE AFUA_1G17690)-RELATED"/>
    <property type="match status" value="1"/>
</dbReference>
<evidence type="ECO:0000313" key="8">
    <source>
        <dbReference type="Proteomes" id="UP000503540"/>
    </source>
</evidence>
<dbReference type="EMBL" id="CP046172">
    <property type="protein sequence ID" value="QIS15586.1"/>
    <property type="molecule type" value="Genomic_DNA"/>
</dbReference>
<gene>
    <name evidence="7" type="ORF">F5544_38825</name>
</gene>
<evidence type="ECO:0000259" key="6">
    <source>
        <dbReference type="PROSITE" id="PS51387"/>
    </source>
</evidence>
<sequence>MTDVTSAGGYLCSSCLVMEENMFSIENQDIAMTFEDLRAVLPGRVLLPGDEGFAAAARPWLLTVDQPVSAVVLADNAEDVAAVVNYARRAGVPVLAQPTGHGAAGGADDAILLRTGGLDGVEIDAERRVARVGAGARWGEVQVAAAAHGLTGLAGSNPAVGVTGYTLGGGMSWFSRKYGWASDAVRAFEIVDADGAAARVTADSDPDLFWALRGGGGDFAVLTALEFDLFPASSMYGGRIVWPGDRTRAVFESFREITEDAPDELSIWFHRLQFPDAPPMVALDIAYLGADADGQALLPELDRIGGAVVDKRGIMSTADIGAITAEPTDPAPALGRTELLVDLGDAVLKTLLDEPVAPLVNIQIRHLGGALATRPEAGARGPIDEQYLLYVLGLGLPHLADAVTARRAELVGAIGAHISGKKPLTFLSSEESATAAFDDVTLARLREIKRARDPRGVFRSNFPVLG</sequence>
<name>A0A6G9YRE4_9NOCA</name>
<keyword evidence="8" id="KW-1185">Reference proteome</keyword>
<dbReference type="Pfam" id="PF01565">
    <property type="entry name" value="FAD_binding_4"/>
    <property type="match status" value="1"/>
</dbReference>
<feature type="domain" description="FAD-binding PCMH-type" evidence="6">
    <location>
        <begin position="64"/>
        <end position="232"/>
    </location>
</feature>
<evidence type="ECO:0000256" key="3">
    <source>
        <dbReference type="ARBA" id="ARBA00022630"/>
    </source>
</evidence>
<keyword evidence="4" id="KW-0274">FAD</keyword>
<comment type="cofactor">
    <cofactor evidence="1">
        <name>FAD</name>
        <dbReference type="ChEBI" id="CHEBI:57692"/>
    </cofactor>
</comment>
<keyword evidence="5" id="KW-0560">Oxidoreductase</keyword>
<dbReference type="KEGG" id="nah:F5544_38825"/>
<dbReference type="InterPro" id="IPR036318">
    <property type="entry name" value="FAD-bd_PCMH-like_sf"/>
</dbReference>